<keyword evidence="4 5" id="KW-0472">Membrane</keyword>
<keyword evidence="7" id="KW-1185">Reference proteome</keyword>
<dbReference type="PANTHER" id="PTHR46283">
    <property type="entry name" value="E3 UBIQUITIN-PROTEIN LIGASE MARCH5"/>
    <property type="match status" value="1"/>
</dbReference>
<evidence type="ECO:0000256" key="1">
    <source>
        <dbReference type="ARBA" id="ARBA00004141"/>
    </source>
</evidence>
<evidence type="ECO:0000256" key="2">
    <source>
        <dbReference type="ARBA" id="ARBA00022692"/>
    </source>
</evidence>
<dbReference type="GO" id="GO:0016020">
    <property type="term" value="C:membrane"/>
    <property type="evidence" value="ECO:0007669"/>
    <property type="project" value="UniProtKB-SubCell"/>
</dbReference>
<feature type="transmembrane region" description="Helical" evidence="5">
    <location>
        <begin position="6"/>
        <end position="25"/>
    </location>
</feature>
<feature type="transmembrane region" description="Helical" evidence="5">
    <location>
        <begin position="32"/>
        <end position="52"/>
    </location>
</feature>
<name>A0A7R9LH13_9ACAR</name>
<dbReference type="EMBL" id="OC915644">
    <property type="protein sequence ID" value="CAD7641342.1"/>
    <property type="molecule type" value="Genomic_DNA"/>
</dbReference>
<evidence type="ECO:0000313" key="7">
    <source>
        <dbReference type="Proteomes" id="UP000728032"/>
    </source>
</evidence>
<organism evidence="6">
    <name type="scientific">Oppiella nova</name>
    <dbReference type="NCBI Taxonomy" id="334625"/>
    <lineage>
        <taxon>Eukaryota</taxon>
        <taxon>Metazoa</taxon>
        <taxon>Ecdysozoa</taxon>
        <taxon>Arthropoda</taxon>
        <taxon>Chelicerata</taxon>
        <taxon>Arachnida</taxon>
        <taxon>Acari</taxon>
        <taxon>Acariformes</taxon>
        <taxon>Sarcoptiformes</taxon>
        <taxon>Oribatida</taxon>
        <taxon>Brachypylina</taxon>
        <taxon>Oppioidea</taxon>
        <taxon>Oppiidae</taxon>
        <taxon>Oppiella</taxon>
    </lineage>
</organism>
<sequence>MVRSTHIYGFVVFVVLLGVTQYMIISLTASPFLAVTCIVGSIYWTAVSYGALTVMQVMGQEEGKTWLESMDSIMLLIGLPAIPAVLILSKLIRWEDQVLRLWRRNHHKIPFLDYLIGSPPEKTRESAERNLYSSDSLSDPISICRVFCGALLMPTASWLMGRCLYDKMIASNLHKTILGGITFILTKGWLKIYLRQQQFIRQTKRKVLNFNEDKRQQTTQMPEIQEP</sequence>
<dbReference type="Proteomes" id="UP000728032">
    <property type="component" value="Unassembled WGS sequence"/>
</dbReference>
<evidence type="ECO:0000256" key="3">
    <source>
        <dbReference type="ARBA" id="ARBA00022989"/>
    </source>
</evidence>
<evidence type="ECO:0000256" key="4">
    <source>
        <dbReference type="ARBA" id="ARBA00023136"/>
    </source>
</evidence>
<gene>
    <name evidence="6" type="ORF">ONB1V03_LOCUS3049</name>
</gene>
<keyword evidence="2 5" id="KW-0812">Transmembrane</keyword>
<proteinExistence type="predicted"/>
<comment type="subcellular location">
    <subcellularLocation>
        <location evidence="1">Membrane</location>
        <topology evidence="1">Multi-pass membrane protein</topology>
    </subcellularLocation>
</comment>
<reference evidence="6" key="1">
    <citation type="submission" date="2020-11" db="EMBL/GenBank/DDBJ databases">
        <authorList>
            <person name="Tran Van P."/>
        </authorList>
    </citation>
    <scope>NUCLEOTIDE SEQUENCE</scope>
</reference>
<dbReference type="AlphaFoldDB" id="A0A7R9LH13"/>
<feature type="transmembrane region" description="Helical" evidence="5">
    <location>
        <begin position="72"/>
        <end position="92"/>
    </location>
</feature>
<accession>A0A7R9LH13</accession>
<keyword evidence="3 5" id="KW-1133">Transmembrane helix</keyword>
<dbReference type="OrthoDB" id="5817083at2759"/>
<evidence type="ECO:0000256" key="5">
    <source>
        <dbReference type="SAM" id="Phobius"/>
    </source>
</evidence>
<dbReference type="EMBL" id="CAJPVJ010000819">
    <property type="protein sequence ID" value="CAG2163475.1"/>
    <property type="molecule type" value="Genomic_DNA"/>
</dbReference>
<protein>
    <submittedName>
        <fullName evidence="6">Uncharacterized protein</fullName>
    </submittedName>
</protein>
<evidence type="ECO:0000313" key="6">
    <source>
        <dbReference type="EMBL" id="CAD7641342.1"/>
    </source>
</evidence>